<evidence type="ECO:0000256" key="18">
    <source>
        <dbReference type="ARBA" id="ARBA00022989"/>
    </source>
</evidence>
<feature type="compositionally biased region" description="Basic and acidic residues" evidence="38">
    <location>
        <begin position="479"/>
        <end position="488"/>
    </location>
</feature>
<evidence type="ECO:0000256" key="9">
    <source>
        <dbReference type="ARBA" id="ARBA00016668"/>
    </source>
</evidence>
<evidence type="ECO:0000259" key="40">
    <source>
        <dbReference type="PROSITE" id="PS50893"/>
    </source>
</evidence>
<dbReference type="GO" id="GO:0016324">
    <property type="term" value="C:apical plasma membrane"/>
    <property type="evidence" value="ECO:0007669"/>
    <property type="project" value="UniProtKB-SubCell"/>
</dbReference>
<dbReference type="CDD" id="cd18593">
    <property type="entry name" value="ABC_6TM_MRP4_D1_like"/>
    <property type="match status" value="1"/>
</dbReference>
<feature type="transmembrane region" description="Helical" evidence="39">
    <location>
        <begin position="347"/>
        <end position="369"/>
    </location>
</feature>
<keyword evidence="12 39" id="KW-0812">Transmembrane</keyword>
<keyword evidence="23" id="KW-0868">Chloride</keyword>
<dbReference type="GO" id="GO:0005789">
    <property type="term" value="C:endoplasmic reticulum membrane"/>
    <property type="evidence" value="ECO:0007669"/>
    <property type="project" value="UniProtKB-SubCell"/>
</dbReference>
<dbReference type="GO" id="GO:0005260">
    <property type="term" value="F:intracellularly ATP-gated chloride channel activity"/>
    <property type="evidence" value="ECO:0007669"/>
    <property type="project" value="UniProtKB-EC"/>
</dbReference>
<feature type="domain" description="ABC transmembrane type-1" evidence="41">
    <location>
        <begin position="837"/>
        <end position="1078"/>
    </location>
</feature>
<feature type="transmembrane region" description="Helical" evidence="39">
    <location>
        <begin position="312"/>
        <end position="335"/>
    </location>
</feature>
<feature type="region of interest" description="Disordered" evidence="38">
    <location>
        <begin position="477"/>
        <end position="500"/>
    </location>
</feature>
<dbReference type="RefSeq" id="XP_019626252.1">
    <property type="nucleotide sequence ID" value="XM_019770693.1"/>
</dbReference>
<proteinExistence type="inferred from homology"/>
<evidence type="ECO:0000256" key="27">
    <source>
        <dbReference type="ARBA" id="ARBA00024220"/>
    </source>
</evidence>
<dbReference type="Gene3D" id="1.20.1560.10">
    <property type="entry name" value="ABC transporter type 1, transmembrane domain"/>
    <property type="match status" value="2"/>
</dbReference>
<keyword evidence="10" id="KW-0813">Transport</keyword>
<evidence type="ECO:0000256" key="17">
    <source>
        <dbReference type="ARBA" id="ARBA00022840"/>
    </source>
</evidence>
<dbReference type="InterPro" id="IPR030240">
    <property type="entry name" value="ABCC4_TMD1"/>
</dbReference>
<keyword evidence="15" id="KW-0967">Endosome</keyword>
<evidence type="ECO:0000256" key="38">
    <source>
        <dbReference type="SAM" id="MobiDB-lite"/>
    </source>
</evidence>
<keyword evidence="21" id="KW-0869">Chloride channel</keyword>
<feature type="transmembrane region" description="Helical" evidence="39">
    <location>
        <begin position="836"/>
        <end position="858"/>
    </location>
</feature>
<sequence>MDSKVRVQKPNPLKTANALSTLLFWWMNPLFKVGYKRKLEEDDMFNVLHEDSSCKLRTDLERAWNVEKSDYSKPRLLRALGRCYGKGWILLGIPLVIEETMKVAQPLLMSRLILYFSPGSHVTLTQAYLCAFGISACALLSGMLHHQIYFSTTRWGWRKRVACCSIIYKKALRLSNAALLKTTTGQIVNLMSNDVNRFDLGFQFIHYLWIGPVQAIVISAILWGELGPSCLAGLGFMLFLFPVQSAMGKLFSKFRSQTAHRTDERVRTMSEIISAMRVIKMYTWEEPFGTLVKKQRRREVQKIAKAVTSQGLNLAFSYISVRVISLLAFVTYTLLGNTVTPSKVFTAIALYNVLQFTLLKFVPLAVQFLSEVLIAIRRIQFVPLAVQFLSEVLIAIHRIQGGDVLLLKFVPLVVQFLSEVLIAIHRIQIQDFLLLDEVSQLAISDTPEKNQDVHPTSDNIIRKEAKNAEGFLNKAFTTDAHDGKDPVHPPKFSGKATSDDAEDKNYKISSLDISPSVVVSNLSAKWDESKEVQTLKNVNFRVKDGQLFTVVGSVGSGKSSLLSVILGELPASSGEVKVDGRVSYASQQAWVFSGTVRQNIVFGHPYDHLKYWKVIDCCGLSKDLEVFPNSDLTLVGDRGITLSGGQKARINLARAVYRDADIYVLDDPLSAVDAKGRQLAVGTYPELVEQGFVFSDLIHTKKEDGNPVLPSKRLVRRQSSIRRGVVEAVDTIDDEPTEDSVPEEPDEDRFEGSVSLRVYWDYLTAGFGKFGLLLSLVLNVVYQVRNDKGSYVFTDWWLAHWAAKEEEYLNTRTNHSSAQNISEKETIPPTVVDSSFYLYVFTGVTVAVVVLSTVRTLFMFYNCIMASHNLHNSMFHAIIRTPILFFDTNPVGRILNRFSKDMGQLDEQLPWQFVEFVQYTLLTVGVVLLAGVVNPWVFIPVVPLLLIFLYLRQYFLATSRDVKRLEATTRSPVFSHLSATLQGLTTIRALAADNIVLREFDAHQDQHSEAWFLYLCTTRWLAIRLDLLTAAFITSVTFCSVLAANSLDGGLVGLTVSYAIVVTVFFQWTVRLSTEVETMMTSAERVLEYTRLDPEVEPETKVHPPAGWPQHGSIALHNASFSYSKDGPDVLKELNETIAAQEKVGIVGRTGAGKSSLMHMLLRMAEMKGGISIDGVDISTLGLSDLRSRISVIPQDPVLFSGSLRKNLDPFDQYTDSELWAALEQVQLKHVVGELSMALEAELAECGTNFSVGQRQLVCLARALLRKTKILIIDEATANVDPRTDELIQRVIRSRFEHCTVLTIAHRLNTVIDSGRIMVIDDGRIVEFGEPYRLLEAGDSGRFARLVAELGTAEAARMRSTARQCFQRRHAEPETADTRL</sequence>
<dbReference type="InterPro" id="IPR027417">
    <property type="entry name" value="P-loop_NTPase"/>
</dbReference>
<evidence type="ECO:0000256" key="35">
    <source>
        <dbReference type="ARBA" id="ARBA00047576"/>
    </source>
</evidence>
<evidence type="ECO:0000256" key="8">
    <source>
        <dbReference type="ARBA" id="ARBA00012195"/>
    </source>
</evidence>
<evidence type="ECO:0000256" key="16">
    <source>
        <dbReference type="ARBA" id="ARBA00022824"/>
    </source>
</evidence>
<dbReference type="InterPro" id="IPR017871">
    <property type="entry name" value="ABC_transporter-like_CS"/>
</dbReference>
<keyword evidence="16" id="KW-0256">Endoplasmic reticulum</keyword>
<evidence type="ECO:0000256" key="21">
    <source>
        <dbReference type="ARBA" id="ARBA00023173"/>
    </source>
</evidence>
<evidence type="ECO:0000256" key="29">
    <source>
        <dbReference type="ARBA" id="ARBA00031358"/>
    </source>
</evidence>
<evidence type="ECO:0000256" key="33">
    <source>
        <dbReference type="ARBA" id="ARBA00044653"/>
    </source>
</evidence>
<dbReference type="InterPro" id="IPR036640">
    <property type="entry name" value="ABC1_TM_sf"/>
</dbReference>
<dbReference type="GO" id="GO:0016887">
    <property type="term" value="F:ATP hydrolysis activity"/>
    <property type="evidence" value="ECO:0007669"/>
    <property type="project" value="InterPro"/>
</dbReference>
<evidence type="ECO:0000256" key="34">
    <source>
        <dbReference type="ARBA" id="ARBA00047523"/>
    </source>
</evidence>
<keyword evidence="13" id="KW-0677">Repeat</keyword>
<dbReference type="GO" id="GO:0034707">
    <property type="term" value="C:chloride channel complex"/>
    <property type="evidence" value="ECO:0007669"/>
    <property type="project" value="UniProtKB-KW"/>
</dbReference>
<evidence type="ECO:0000256" key="3">
    <source>
        <dbReference type="ARBA" id="ARBA00004477"/>
    </source>
</evidence>
<evidence type="ECO:0000256" key="19">
    <source>
        <dbReference type="ARBA" id="ARBA00023065"/>
    </source>
</evidence>
<evidence type="ECO:0000256" key="15">
    <source>
        <dbReference type="ARBA" id="ARBA00022753"/>
    </source>
</evidence>
<comment type="similarity">
    <text evidence="6">Belongs to the ABC transporter superfamily. ABCC family. Conjugate transporter (TC 3.A.1.208) subfamily.</text>
</comment>
<evidence type="ECO:0000256" key="6">
    <source>
        <dbReference type="ARBA" id="ARBA00009726"/>
    </source>
</evidence>
<feature type="domain" description="ABC transporter" evidence="40">
    <location>
        <begin position="1116"/>
        <end position="1347"/>
    </location>
</feature>
<evidence type="ECO:0000256" key="4">
    <source>
        <dbReference type="ARBA" id="ARBA00004520"/>
    </source>
</evidence>
<keyword evidence="19" id="KW-0406">Ion transport</keyword>
<dbReference type="EC" id="5.6.1.6" evidence="8"/>
<dbReference type="EC" id="7.6.2.2" evidence="7"/>
<evidence type="ECO:0000256" key="13">
    <source>
        <dbReference type="ARBA" id="ARBA00022737"/>
    </source>
</evidence>
<dbReference type="GeneID" id="109471407"/>
<feature type="transmembrane region" description="Helical" evidence="39">
    <location>
        <begin position="936"/>
        <end position="955"/>
    </location>
</feature>
<evidence type="ECO:0000259" key="41">
    <source>
        <dbReference type="PROSITE" id="PS50929"/>
    </source>
</evidence>
<organism evidence="42 43">
    <name type="scientific">Branchiostoma belcheri</name>
    <name type="common">Amphioxus</name>
    <dbReference type="NCBI Taxonomy" id="7741"/>
    <lineage>
        <taxon>Eukaryota</taxon>
        <taxon>Metazoa</taxon>
        <taxon>Chordata</taxon>
        <taxon>Cephalochordata</taxon>
        <taxon>Leptocardii</taxon>
        <taxon>Amphioxiformes</taxon>
        <taxon>Branchiostomatidae</taxon>
        <taxon>Branchiostoma</taxon>
    </lineage>
</organism>
<comment type="catalytic activity">
    <reaction evidence="37">
        <text>ATP + H2O = ADP + phosphate + H(+)</text>
        <dbReference type="Rhea" id="RHEA:13065"/>
        <dbReference type="ChEBI" id="CHEBI:15377"/>
        <dbReference type="ChEBI" id="CHEBI:15378"/>
        <dbReference type="ChEBI" id="CHEBI:30616"/>
        <dbReference type="ChEBI" id="CHEBI:43474"/>
        <dbReference type="ChEBI" id="CHEBI:456216"/>
    </reaction>
    <physiologicalReaction direction="left-to-right" evidence="37">
        <dbReference type="Rhea" id="RHEA:13066"/>
    </physiologicalReaction>
</comment>
<evidence type="ECO:0000313" key="43">
    <source>
        <dbReference type="RefSeq" id="XP_019626252.1"/>
    </source>
</evidence>
<evidence type="ECO:0000256" key="7">
    <source>
        <dbReference type="ARBA" id="ARBA00012191"/>
    </source>
</evidence>
<keyword evidence="11" id="KW-0597">Phosphoprotein</keyword>
<dbReference type="FunFam" id="1.20.1560.10:FF:000026">
    <property type="entry name" value="Multidrug resistance-associated protein lethal(2)03659"/>
    <property type="match status" value="1"/>
</dbReference>
<dbReference type="CDD" id="cd03244">
    <property type="entry name" value="ABCC_MRP_domain2"/>
    <property type="match status" value="1"/>
</dbReference>
<dbReference type="GO" id="GO:0016323">
    <property type="term" value="C:basolateral plasma membrane"/>
    <property type="evidence" value="ECO:0007669"/>
    <property type="project" value="UniProtKB-ARBA"/>
</dbReference>
<dbReference type="CDD" id="cd03250">
    <property type="entry name" value="ABCC_MRP_domain1"/>
    <property type="match status" value="1"/>
</dbReference>
<evidence type="ECO:0000256" key="11">
    <source>
        <dbReference type="ARBA" id="ARBA00022553"/>
    </source>
</evidence>
<dbReference type="SUPFAM" id="SSF90123">
    <property type="entry name" value="ABC transporter transmembrane region"/>
    <property type="match status" value="2"/>
</dbReference>
<evidence type="ECO:0000256" key="30">
    <source>
        <dbReference type="ARBA" id="ARBA00033163"/>
    </source>
</evidence>
<evidence type="ECO:0000256" key="24">
    <source>
        <dbReference type="ARBA" id="ARBA00023235"/>
    </source>
</evidence>
<dbReference type="PROSITE" id="PS00211">
    <property type="entry name" value="ABC_TRANSPORTER_1"/>
    <property type="match status" value="2"/>
</dbReference>
<evidence type="ECO:0000256" key="39">
    <source>
        <dbReference type="SAM" id="Phobius"/>
    </source>
</evidence>
<dbReference type="GO" id="GO:0015431">
    <property type="term" value="F:ABC-type glutathione S-conjugate transporter activity"/>
    <property type="evidence" value="ECO:0007669"/>
    <property type="project" value="UniProtKB-EC"/>
</dbReference>
<keyword evidence="24" id="KW-0413">Isomerase</keyword>
<evidence type="ECO:0000256" key="25">
    <source>
        <dbReference type="ARBA" id="ARBA00023303"/>
    </source>
</evidence>
<evidence type="ECO:0000256" key="22">
    <source>
        <dbReference type="ARBA" id="ARBA00023180"/>
    </source>
</evidence>
<dbReference type="GO" id="GO:0031901">
    <property type="term" value="C:early endosome membrane"/>
    <property type="evidence" value="ECO:0007669"/>
    <property type="project" value="UniProtKB-SubCell"/>
</dbReference>
<evidence type="ECO:0000256" key="12">
    <source>
        <dbReference type="ARBA" id="ARBA00022692"/>
    </source>
</evidence>
<feature type="transmembrane region" description="Helical" evidence="39">
    <location>
        <begin position="126"/>
        <end position="150"/>
    </location>
</feature>
<dbReference type="InterPro" id="IPR050173">
    <property type="entry name" value="ABC_transporter_C-like"/>
</dbReference>
<evidence type="ECO:0000256" key="28">
    <source>
        <dbReference type="ARBA" id="ARBA00029720"/>
    </source>
</evidence>
<evidence type="ECO:0000256" key="26">
    <source>
        <dbReference type="ARBA" id="ARBA00024167"/>
    </source>
</evidence>
<dbReference type="GO" id="GO:0055038">
    <property type="term" value="C:recycling endosome membrane"/>
    <property type="evidence" value="ECO:0007669"/>
    <property type="project" value="UniProtKB-SubCell"/>
</dbReference>
<dbReference type="FunFam" id="3.40.50.300:FF:000163">
    <property type="entry name" value="Multidrug resistance-associated protein member 4"/>
    <property type="match status" value="1"/>
</dbReference>
<feature type="transmembrane region" description="Helical" evidence="39">
    <location>
        <begin position="1050"/>
        <end position="1070"/>
    </location>
</feature>
<dbReference type="PRINTS" id="PR01851">
    <property type="entry name" value="CYSFIBREGLTR"/>
</dbReference>
<comment type="catalytic activity">
    <reaction evidence="31">
        <text>ATP + H2O + xenobioticSide 1 = ADP + phosphate + xenobioticSide 2.</text>
        <dbReference type="EC" id="7.6.2.2"/>
    </reaction>
</comment>
<gene>
    <name evidence="43" type="primary">LOC109471407</name>
</gene>
<feature type="transmembrane region" description="Helical" evidence="39">
    <location>
        <begin position="759"/>
        <end position="782"/>
    </location>
</feature>
<feature type="transmembrane region" description="Helical" evidence="39">
    <location>
        <begin position="230"/>
        <end position="251"/>
    </location>
</feature>
<comment type="catalytic activity">
    <reaction evidence="36">
        <text>an S-substituted glutathione(in) + ATP + H2O = an S-substituted glutathione(out) + ADP + phosphate + H(+)</text>
        <dbReference type="Rhea" id="RHEA:19121"/>
        <dbReference type="ChEBI" id="CHEBI:15377"/>
        <dbReference type="ChEBI" id="CHEBI:15378"/>
        <dbReference type="ChEBI" id="CHEBI:30616"/>
        <dbReference type="ChEBI" id="CHEBI:43474"/>
        <dbReference type="ChEBI" id="CHEBI:90779"/>
        <dbReference type="ChEBI" id="CHEBI:456216"/>
        <dbReference type="EC" id="7.6.2.3"/>
    </reaction>
    <physiologicalReaction direction="left-to-right" evidence="36">
        <dbReference type="Rhea" id="RHEA:19122"/>
    </physiologicalReaction>
</comment>
<keyword evidence="14" id="KW-0547">Nucleotide-binding</keyword>
<dbReference type="Gene3D" id="3.40.50.300">
    <property type="entry name" value="P-loop containing nucleotide triphosphate hydrolases"/>
    <property type="match status" value="2"/>
</dbReference>
<evidence type="ECO:0000256" key="1">
    <source>
        <dbReference type="ARBA" id="ARBA00004195"/>
    </source>
</evidence>
<dbReference type="PANTHER" id="PTHR24223">
    <property type="entry name" value="ATP-BINDING CASSETTE SUB-FAMILY C"/>
    <property type="match status" value="1"/>
</dbReference>
<dbReference type="FunFam" id="1.20.1560.10:FF:000014">
    <property type="entry name" value="Multidrug resistance-associated protein member 4"/>
    <property type="match status" value="1"/>
</dbReference>
<comment type="catalytic activity">
    <reaction evidence="34">
        <text>leukotriene C4(in) + ATP + H2O = leukotriene C4(out) + ADP + phosphate + H(+)</text>
        <dbReference type="Rhea" id="RHEA:38963"/>
        <dbReference type="ChEBI" id="CHEBI:15377"/>
        <dbReference type="ChEBI" id="CHEBI:15378"/>
        <dbReference type="ChEBI" id="CHEBI:30616"/>
        <dbReference type="ChEBI" id="CHEBI:43474"/>
        <dbReference type="ChEBI" id="CHEBI:57973"/>
        <dbReference type="ChEBI" id="CHEBI:456216"/>
    </reaction>
    <physiologicalReaction direction="left-to-right" evidence="34">
        <dbReference type="Rhea" id="RHEA:38964"/>
    </physiologicalReaction>
</comment>
<dbReference type="EC" id="7.6.2.3" evidence="27"/>
<evidence type="ECO:0000256" key="31">
    <source>
        <dbReference type="ARBA" id="ARBA00034018"/>
    </source>
</evidence>
<dbReference type="PROSITE" id="PS50893">
    <property type="entry name" value="ABC_TRANSPORTER_2"/>
    <property type="match status" value="2"/>
</dbReference>
<dbReference type="OrthoDB" id="6500128at2759"/>
<keyword evidence="18 39" id="KW-1133">Transmembrane helix</keyword>
<keyword evidence="17" id="KW-0067">ATP-binding</keyword>
<dbReference type="InterPro" id="IPR009147">
    <property type="entry name" value="CFTR/ABCC7"/>
</dbReference>
<dbReference type="Pfam" id="PF00005">
    <property type="entry name" value="ABC_tran"/>
    <property type="match status" value="2"/>
</dbReference>
<dbReference type="GO" id="GO:0005524">
    <property type="term" value="F:ATP binding"/>
    <property type="evidence" value="ECO:0007669"/>
    <property type="project" value="UniProtKB-KW"/>
</dbReference>
<comment type="catalytic activity">
    <reaction evidence="35">
        <text>17beta-estradiol 17-O-(beta-D-glucuronate)(in) + ATP + H2O = 17beta-estradiol 17-O-(beta-D-glucuronate)(out) + ADP + phosphate + H(+)</text>
        <dbReference type="Rhea" id="RHEA:60128"/>
        <dbReference type="ChEBI" id="CHEBI:15377"/>
        <dbReference type="ChEBI" id="CHEBI:15378"/>
        <dbReference type="ChEBI" id="CHEBI:30616"/>
        <dbReference type="ChEBI" id="CHEBI:43474"/>
        <dbReference type="ChEBI" id="CHEBI:82961"/>
        <dbReference type="ChEBI" id="CHEBI:456216"/>
    </reaction>
    <physiologicalReaction direction="left-to-right" evidence="35">
        <dbReference type="Rhea" id="RHEA:60129"/>
    </physiologicalReaction>
</comment>
<dbReference type="SUPFAM" id="SSF52540">
    <property type="entry name" value="P-loop containing nucleoside triphosphate hydrolases"/>
    <property type="match status" value="2"/>
</dbReference>
<dbReference type="PANTHER" id="PTHR24223:SF456">
    <property type="entry name" value="MULTIDRUG RESISTANCE-ASSOCIATED PROTEIN LETHAL(2)03659"/>
    <property type="match status" value="1"/>
</dbReference>
<comment type="catalytic activity">
    <reaction evidence="26">
        <text>chloride(in) = chloride(out)</text>
        <dbReference type="Rhea" id="RHEA:29823"/>
        <dbReference type="ChEBI" id="CHEBI:17996"/>
    </reaction>
</comment>
<evidence type="ECO:0000256" key="5">
    <source>
        <dbReference type="ARBA" id="ARBA00009118"/>
    </source>
</evidence>
<feature type="domain" description="ABC transmembrane type-1" evidence="41">
    <location>
        <begin position="103"/>
        <end position="370"/>
    </location>
</feature>
<dbReference type="KEGG" id="bbel:109471407"/>
<accession>A0A6P4Z597</accession>
<dbReference type="InterPro" id="IPR011527">
    <property type="entry name" value="ABC1_TM_dom"/>
</dbReference>
<evidence type="ECO:0000256" key="2">
    <source>
        <dbReference type="ARBA" id="ARBA00004424"/>
    </source>
</evidence>
<evidence type="ECO:0000256" key="14">
    <source>
        <dbReference type="ARBA" id="ARBA00022741"/>
    </source>
</evidence>
<evidence type="ECO:0000256" key="20">
    <source>
        <dbReference type="ARBA" id="ARBA00023136"/>
    </source>
</evidence>
<dbReference type="InterPro" id="IPR003593">
    <property type="entry name" value="AAA+_ATPase"/>
</dbReference>
<evidence type="ECO:0000256" key="36">
    <source>
        <dbReference type="ARBA" id="ARBA00048007"/>
    </source>
</evidence>
<dbReference type="Proteomes" id="UP000515135">
    <property type="component" value="Unplaced"/>
</dbReference>
<dbReference type="Pfam" id="PF00664">
    <property type="entry name" value="ABC_membrane"/>
    <property type="match status" value="2"/>
</dbReference>
<dbReference type="GO" id="GO:0008559">
    <property type="term" value="F:ABC-type xenobiotic transporter activity"/>
    <property type="evidence" value="ECO:0007669"/>
    <property type="project" value="UniProtKB-EC"/>
</dbReference>
<keyword evidence="42" id="KW-1185">Reference proteome</keyword>
<keyword evidence="22" id="KW-0325">Glycoprotein</keyword>
<evidence type="ECO:0000256" key="37">
    <source>
        <dbReference type="ARBA" id="ARBA00048778"/>
    </source>
</evidence>
<evidence type="ECO:0000256" key="10">
    <source>
        <dbReference type="ARBA" id="ARBA00022448"/>
    </source>
</evidence>
<protein>
    <recommendedName>
        <fullName evidence="9">Cystic fibrosis transmembrane conductance regulator</fullName>
        <ecNumber evidence="8">5.6.1.6</ecNumber>
        <ecNumber evidence="7">7.6.2.2</ecNumber>
        <ecNumber evidence="27">7.6.2.3</ecNumber>
    </recommendedName>
    <alternativeName>
        <fullName evidence="28">ATP-binding cassette sub-family C member 7</fullName>
    </alternativeName>
    <alternativeName>
        <fullName evidence="29">Channel conductance-controlling ATPase</fullName>
    </alternativeName>
    <alternativeName>
        <fullName evidence="30">cAMP-dependent chloride channel</fullName>
    </alternativeName>
</protein>
<keyword evidence="20 39" id="KW-0472">Membrane</keyword>
<feature type="transmembrane region" description="Helical" evidence="39">
    <location>
        <begin position="1025"/>
        <end position="1044"/>
    </location>
</feature>
<feature type="domain" description="ABC transporter" evidence="40">
    <location>
        <begin position="517"/>
        <end position="754"/>
    </location>
</feature>
<comment type="catalytic activity">
    <reaction evidence="32">
        <text>ATP + H2O + closed Cl(-) channel = ADP + phosphate + open Cl(-) channel.</text>
        <dbReference type="EC" id="5.6.1.6"/>
    </reaction>
</comment>
<dbReference type="SMART" id="SM00382">
    <property type="entry name" value="AAA"/>
    <property type="match status" value="2"/>
</dbReference>
<evidence type="ECO:0000256" key="32">
    <source>
        <dbReference type="ARBA" id="ARBA00034073"/>
    </source>
</evidence>
<feature type="transmembrane region" description="Helical" evidence="39">
    <location>
        <begin position="204"/>
        <end position="224"/>
    </location>
</feature>
<comment type="similarity">
    <text evidence="5">Belongs to the ABC transporter superfamily. ABCC family. CFTR transporter (TC 3.A.1.202) subfamily.</text>
</comment>
<dbReference type="InterPro" id="IPR003439">
    <property type="entry name" value="ABC_transporter-like_ATP-bd"/>
</dbReference>
<comment type="subcellular location">
    <subcellularLocation>
        <location evidence="2">Apical cell membrane</location>
        <topology evidence="2">Multi-pass membrane protein</topology>
    </subcellularLocation>
    <subcellularLocation>
        <location evidence="4">Early endosome membrane</location>
        <topology evidence="4">Multi-pass membrane protein</topology>
    </subcellularLocation>
    <subcellularLocation>
        <location evidence="3">Endoplasmic reticulum membrane</location>
        <topology evidence="3">Multi-pass membrane protein</topology>
    </subcellularLocation>
    <subcellularLocation>
        <location evidence="1">Recycling endosome membrane</location>
        <topology evidence="1">Multi-pass membrane protein</topology>
    </subcellularLocation>
</comment>
<evidence type="ECO:0000313" key="42">
    <source>
        <dbReference type="Proteomes" id="UP000515135"/>
    </source>
</evidence>
<dbReference type="FunFam" id="3.40.50.300:FF:000973">
    <property type="entry name" value="Multidrug resistance-associated protein 4"/>
    <property type="match status" value="1"/>
</dbReference>
<evidence type="ECO:0000256" key="23">
    <source>
        <dbReference type="ARBA" id="ARBA00023214"/>
    </source>
</evidence>
<reference evidence="43" key="1">
    <citation type="submission" date="2025-08" db="UniProtKB">
        <authorList>
            <consortium name="RefSeq"/>
        </authorList>
    </citation>
    <scope>IDENTIFICATION</scope>
    <source>
        <tissue evidence="43">Gonad</tissue>
    </source>
</reference>
<dbReference type="PROSITE" id="PS50929">
    <property type="entry name" value="ABC_TM1F"/>
    <property type="match status" value="2"/>
</dbReference>
<keyword evidence="25" id="KW-0407">Ion channel</keyword>
<name>A0A6P4Z597_BRABE</name>
<comment type="catalytic activity">
    <reaction evidence="33">
        <text>hydrogencarbonate(in) = hydrogencarbonate(out)</text>
        <dbReference type="Rhea" id="RHEA:28695"/>
        <dbReference type="ChEBI" id="CHEBI:17544"/>
    </reaction>
</comment>